<protein>
    <submittedName>
        <fullName evidence="1">Pre-mRNA-splicing factor cwc22</fullName>
    </submittedName>
</protein>
<reference evidence="1" key="1">
    <citation type="submission" date="2022-07" db="EMBL/GenBank/DDBJ databases">
        <title>Phylogenomic reconstructions and comparative analyses of Kickxellomycotina fungi.</title>
        <authorList>
            <person name="Reynolds N.K."/>
            <person name="Stajich J.E."/>
            <person name="Barry K."/>
            <person name="Grigoriev I.V."/>
            <person name="Crous P."/>
            <person name="Smith M.E."/>
        </authorList>
    </citation>
    <scope>NUCLEOTIDE SEQUENCE</scope>
    <source>
        <strain evidence="1">BCRC 34780</strain>
    </source>
</reference>
<dbReference type="EMBL" id="JANBUN010003869">
    <property type="protein sequence ID" value="KAJ2789128.1"/>
    <property type="molecule type" value="Genomic_DNA"/>
</dbReference>
<feature type="non-terminal residue" evidence="1">
    <location>
        <position position="1"/>
    </location>
</feature>
<name>A0ACC1KF25_9FUNG</name>
<organism evidence="1 2">
    <name type="scientific">Coemansia helicoidea</name>
    <dbReference type="NCBI Taxonomy" id="1286919"/>
    <lineage>
        <taxon>Eukaryota</taxon>
        <taxon>Fungi</taxon>
        <taxon>Fungi incertae sedis</taxon>
        <taxon>Zoopagomycota</taxon>
        <taxon>Kickxellomycotina</taxon>
        <taxon>Kickxellomycetes</taxon>
        <taxon>Kickxellales</taxon>
        <taxon>Kickxellaceae</taxon>
        <taxon>Coemansia</taxon>
    </lineage>
</organism>
<sequence length="351" mass="38970">RDDKGQCIAVAMFLAHLTNQRVAHEVLAFQVVSLLLETPTDDSVEVAVAFMREVGALLAEIAPRVLNAVFDTFRSILHEADIDKRVQYMIEVLFQYRRDGFKDSPVIPEGLDLVEGDEQIVHEIALDDDDLDAQDELNVFRVDAEFDENERKYDAIRNGILGGDDDDGGGSGDEGGSGSESGTDGDAEDDQESASDDDDDGERGGSAAQQAAPQKIHDLTETELVNLRRTIYLSIMSSMSHEEAAHKLLKIELRPGEEQELCNMVIECCSQERTYKTFFGLIGERLCKVNRTWASGYTQAFASCYENIHKYETGHLRNISHFFAHLLGTDALPWSVLRVVVLTEETTTSSS</sequence>
<gene>
    <name evidence="1" type="primary">CWC22</name>
    <name evidence="1" type="ORF">H4R21_006822</name>
</gene>
<comment type="caution">
    <text evidence="1">The sequence shown here is derived from an EMBL/GenBank/DDBJ whole genome shotgun (WGS) entry which is preliminary data.</text>
</comment>
<dbReference type="Proteomes" id="UP001140087">
    <property type="component" value="Unassembled WGS sequence"/>
</dbReference>
<keyword evidence="2" id="KW-1185">Reference proteome</keyword>
<evidence type="ECO:0000313" key="1">
    <source>
        <dbReference type="EMBL" id="KAJ2789128.1"/>
    </source>
</evidence>
<proteinExistence type="predicted"/>
<feature type="non-terminal residue" evidence="1">
    <location>
        <position position="351"/>
    </location>
</feature>
<accession>A0ACC1KF25</accession>
<evidence type="ECO:0000313" key="2">
    <source>
        <dbReference type="Proteomes" id="UP001140087"/>
    </source>
</evidence>